<accession>J7H4I1</accession>
<sequence>MASLLSILYRKIRKNYSILTEDPPSESHPQVSGLKSGRNLFERSLLDLNKFKGEDLRLRSQAIMEIEAILPILIREAESQDNSKKGIKNGGHKIQNYNWTQWLYTISSMTREGRIPTMENMTAALKNGIISEKEHDRISTIISLLMNYCPAYNHLLRTMSSRMKVHQCQICMLQEIN</sequence>
<evidence type="ECO:0000313" key="3">
    <source>
        <dbReference type="Proteomes" id="UP000116133"/>
    </source>
</evidence>
<dbReference type="Pfam" id="PF16821">
    <property type="entry name" value="C_Hendra"/>
    <property type="match status" value="1"/>
</dbReference>
<dbReference type="EMBL" id="KP271122">
    <property type="protein sequence ID" value="AJP33317.1"/>
    <property type="molecule type" value="mRNA"/>
</dbReference>
<gene>
    <name evidence="1" type="primary">P</name>
</gene>
<evidence type="ECO:0000313" key="2">
    <source>
        <dbReference type="EMBL" id="AJP33317.1"/>
    </source>
</evidence>
<evidence type="ECO:0000313" key="1">
    <source>
        <dbReference type="EMBL" id="AFP87276.1"/>
    </source>
</evidence>
<dbReference type="EMBL" id="JQ001776">
    <property type="protein sequence ID" value="AFP87276.1"/>
    <property type="molecule type" value="Viral_cRNA"/>
</dbReference>
<name>J7H4I1_9MONO</name>
<protein>
    <submittedName>
        <fullName evidence="1">Nonstructural protein C</fullName>
    </submittedName>
</protein>
<dbReference type="Proteomes" id="UP000116133">
    <property type="component" value="Segment"/>
</dbReference>
<keyword evidence="3" id="KW-1185">Reference proteome</keyword>
<dbReference type="GeneID" id="20964373"/>
<proteinExistence type="evidence at transcript level"/>
<dbReference type="InterPro" id="IPR031812">
    <property type="entry name" value="C_Hendra"/>
</dbReference>
<reference evidence="2" key="2">
    <citation type="submission" date="2014-12" db="EMBL/GenBank/DDBJ databases">
        <title>Isolation and comparison of three bat paramyxoviruses.</title>
        <authorList>
            <person name="Burroughs A."/>
            <person name="Tachedjian M."/>
            <person name="Crameri G."/>
            <person name="Meers J."/>
            <person name="Durr P."/>
            <person name="Wang L."/>
            <person name="Smith I."/>
            <person name="Todd S."/>
            <person name="Barr J."/>
            <person name="Marsh G."/>
            <person name="Yu M."/>
        </authorList>
    </citation>
    <scope>NUCLEOTIDE SEQUENCE</scope>
    <source>
        <strain evidence="2">Geelong</strain>
    </source>
</reference>
<dbReference type="OrthoDB" id="20684at10239"/>
<dbReference type="RefSeq" id="YP_009094083.1">
    <property type="nucleotide sequence ID" value="NC_025351.1"/>
</dbReference>
<organism evidence="1 3">
    <name type="scientific">Cedar virus</name>
    <dbReference type="NCBI Taxonomy" id="1221391"/>
    <lineage>
        <taxon>Viruses</taxon>
        <taxon>Riboviria</taxon>
        <taxon>Orthornavirae</taxon>
        <taxon>Negarnaviricota</taxon>
        <taxon>Haploviricotina</taxon>
        <taxon>Monjiviricetes</taxon>
        <taxon>Mononegavirales</taxon>
        <taxon>Paramyxoviridae</taxon>
        <taxon>Orthoparamyxovirinae</taxon>
        <taxon>Henipavirus</taxon>
        <taxon>Henipavirus cedarense</taxon>
    </lineage>
</organism>
<reference evidence="1 3" key="1">
    <citation type="journal article" date="2012" name="PLoS Pathog.">
        <title>Cedar virus: a novel henipavirus isolated from Australian bats.</title>
        <authorList>
            <person name="Marsh G.A."/>
            <person name="de Jong C."/>
            <person name="Barr J.A."/>
            <person name="Tachedjian M."/>
            <person name="Smith C."/>
            <person name="Middleton D."/>
            <person name="Yu M."/>
            <person name="Todd S."/>
            <person name="Foord A.J."/>
            <person name="Haring V."/>
            <person name="Payne J."/>
            <person name="Robinson R."/>
            <person name="Broz I."/>
            <person name="Crameri G."/>
            <person name="Field H.E."/>
            <person name="Wang L.F."/>
        </authorList>
    </citation>
    <scope>NUCLEOTIDE SEQUENCE [LARGE SCALE GENOMIC DNA]</scope>
    <source>
        <strain evidence="1">CG1a</strain>
    </source>
</reference>